<dbReference type="GO" id="GO:0015420">
    <property type="term" value="F:ABC-type vitamin B12 transporter activity"/>
    <property type="evidence" value="ECO:0007669"/>
    <property type="project" value="UniProtKB-UniRule"/>
</dbReference>
<evidence type="ECO:0000256" key="5">
    <source>
        <dbReference type="ARBA" id="ARBA00022573"/>
    </source>
</evidence>
<evidence type="ECO:0000256" key="4">
    <source>
        <dbReference type="ARBA" id="ARBA00022475"/>
    </source>
</evidence>
<evidence type="ECO:0000256" key="9">
    <source>
        <dbReference type="HAMAP-Rule" id="MF_00024"/>
    </source>
</evidence>
<dbReference type="Pfam" id="PF03186">
    <property type="entry name" value="CobD_Cbib"/>
    <property type="match status" value="1"/>
</dbReference>
<feature type="transmembrane region" description="Helical" evidence="9">
    <location>
        <begin position="6"/>
        <end position="23"/>
    </location>
</feature>
<feature type="transmembrane region" description="Helical" evidence="9">
    <location>
        <begin position="290"/>
        <end position="312"/>
    </location>
</feature>
<gene>
    <name evidence="10" type="primary">cbiB</name>
    <name evidence="9" type="synonym">cobD</name>
    <name evidence="10" type="ORF">QNI16_28460</name>
</gene>
<proteinExistence type="inferred from homology"/>
<dbReference type="RefSeq" id="WP_313985804.1">
    <property type="nucleotide sequence ID" value="NZ_JASJOS010000015.1"/>
</dbReference>
<dbReference type="GO" id="GO:0005886">
    <property type="term" value="C:plasma membrane"/>
    <property type="evidence" value="ECO:0007669"/>
    <property type="project" value="UniProtKB-SubCell"/>
</dbReference>
<evidence type="ECO:0000313" key="11">
    <source>
        <dbReference type="Proteomes" id="UP001241110"/>
    </source>
</evidence>
<comment type="caution">
    <text evidence="10">The sequence shown here is derived from an EMBL/GenBank/DDBJ whole genome shotgun (WGS) entry which is preliminary data.</text>
</comment>
<keyword evidence="8 9" id="KW-0472">Membrane</keyword>
<dbReference type="Proteomes" id="UP001241110">
    <property type="component" value="Unassembled WGS sequence"/>
</dbReference>
<organism evidence="10 11">
    <name type="scientific">Xanthocytophaga flava</name>
    <dbReference type="NCBI Taxonomy" id="3048013"/>
    <lineage>
        <taxon>Bacteria</taxon>
        <taxon>Pseudomonadati</taxon>
        <taxon>Bacteroidota</taxon>
        <taxon>Cytophagia</taxon>
        <taxon>Cytophagales</taxon>
        <taxon>Rhodocytophagaceae</taxon>
        <taxon>Xanthocytophaga</taxon>
    </lineage>
</organism>
<dbReference type="AlphaFoldDB" id="A0AAE3QX97"/>
<evidence type="ECO:0000256" key="7">
    <source>
        <dbReference type="ARBA" id="ARBA00022989"/>
    </source>
</evidence>
<feature type="transmembrane region" description="Helical" evidence="9">
    <location>
        <begin position="81"/>
        <end position="99"/>
    </location>
</feature>
<keyword evidence="6 9" id="KW-0812">Transmembrane</keyword>
<sequence>MSPFYLVVLIPLWIGYLLDLCLGDPRWLPHPIRFFGNLISHGEKLLNTNSCRLVKGTLLTTTLCVSTFLFFYWVIKLLYSIHPVLYYIFSSAFLFYGLANKSLLQEGKEVFDQLNIKGLEAGRKRLSWIVGRDTSQLNANQIRTAVCETLSENLSDGVIAPLFYYALAGIPGMMTYKMINTLDSMIGYKNDKYFYFGKVAARLDDIVNFIPSRLTALLMVLVTFNTRGLQFIFQYGHKHASPNSGYPEAALAGILDTRFGGPNVYHGKLVEKPFIGHTVRDITHNEFYRIYYINHATTLLFLLIISLTYYILNRLDIQIHWFL</sequence>
<dbReference type="InterPro" id="IPR004485">
    <property type="entry name" value="Cobalamin_biosynth_CobD/CbiB"/>
</dbReference>
<accession>A0AAE3QX97</accession>
<dbReference type="HAMAP" id="MF_00024">
    <property type="entry name" value="CobD_CbiB"/>
    <property type="match status" value="1"/>
</dbReference>
<dbReference type="GO" id="GO:0009236">
    <property type="term" value="P:cobalamin biosynthetic process"/>
    <property type="evidence" value="ECO:0007669"/>
    <property type="project" value="UniProtKB-UniRule"/>
</dbReference>
<evidence type="ECO:0000256" key="6">
    <source>
        <dbReference type="ARBA" id="ARBA00022692"/>
    </source>
</evidence>
<dbReference type="PANTHER" id="PTHR34308:SF1">
    <property type="entry name" value="COBALAMIN BIOSYNTHESIS PROTEIN CBIB"/>
    <property type="match status" value="1"/>
</dbReference>
<comment type="pathway">
    <text evidence="2 9">Cofactor biosynthesis; adenosylcobalamin biosynthesis.</text>
</comment>
<evidence type="ECO:0000256" key="2">
    <source>
        <dbReference type="ARBA" id="ARBA00004953"/>
    </source>
</evidence>
<name>A0AAE3QX97_9BACT</name>
<keyword evidence="5 9" id="KW-0169">Cobalamin biosynthesis</keyword>
<dbReference type="PANTHER" id="PTHR34308">
    <property type="entry name" value="COBALAMIN BIOSYNTHESIS PROTEIN CBIB"/>
    <property type="match status" value="1"/>
</dbReference>
<protein>
    <recommendedName>
        <fullName evidence="9">Cobalamin biosynthesis protein CobD</fullName>
    </recommendedName>
</protein>
<comment type="caution">
    <text evidence="9">Lacks conserved residue(s) required for the propagation of feature annotation.</text>
</comment>
<dbReference type="GO" id="GO:0048472">
    <property type="term" value="F:threonine-phosphate decarboxylase activity"/>
    <property type="evidence" value="ECO:0007669"/>
    <property type="project" value="InterPro"/>
</dbReference>
<keyword evidence="7 9" id="KW-1133">Transmembrane helix</keyword>
<evidence type="ECO:0000256" key="8">
    <source>
        <dbReference type="ARBA" id="ARBA00023136"/>
    </source>
</evidence>
<evidence type="ECO:0000256" key="3">
    <source>
        <dbReference type="ARBA" id="ARBA00006263"/>
    </source>
</evidence>
<evidence type="ECO:0000256" key="1">
    <source>
        <dbReference type="ARBA" id="ARBA00004651"/>
    </source>
</evidence>
<dbReference type="EMBL" id="JASJOS010000015">
    <property type="protein sequence ID" value="MDJ1484464.1"/>
    <property type="molecule type" value="Genomic_DNA"/>
</dbReference>
<dbReference type="NCBIfam" id="TIGR00380">
    <property type="entry name" value="cobal_cbiB"/>
    <property type="match status" value="1"/>
</dbReference>
<comment type="subcellular location">
    <subcellularLocation>
        <location evidence="1 9">Cell membrane</location>
        <topology evidence="1 9">Multi-pass membrane protein</topology>
    </subcellularLocation>
</comment>
<comment type="similarity">
    <text evidence="3 9">Belongs to the CobD/CbiB family.</text>
</comment>
<keyword evidence="4 9" id="KW-1003">Cell membrane</keyword>
<comment type="function">
    <text evidence="9">Converts cobyric acid to cobinamide by the addition of aminopropanol on the F carboxylic group.</text>
</comment>
<reference evidence="10" key="1">
    <citation type="submission" date="2023-05" db="EMBL/GenBank/DDBJ databases">
        <authorList>
            <person name="Zhang X."/>
        </authorList>
    </citation>
    <scope>NUCLEOTIDE SEQUENCE</scope>
    <source>
        <strain evidence="10">YF14B1</strain>
    </source>
</reference>
<feature type="transmembrane region" description="Helical" evidence="9">
    <location>
        <begin position="53"/>
        <end position="75"/>
    </location>
</feature>
<evidence type="ECO:0000313" key="10">
    <source>
        <dbReference type="EMBL" id="MDJ1484464.1"/>
    </source>
</evidence>